<evidence type="ECO:0000256" key="1">
    <source>
        <dbReference type="ARBA" id="ARBA00005953"/>
    </source>
</evidence>
<dbReference type="Gene3D" id="3.10.129.10">
    <property type="entry name" value="Hotdog Thioesterase"/>
    <property type="match status" value="1"/>
</dbReference>
<accession>A0A2X0V7Q6</accession>
<gene>
    <name evidence="3" type="ORF">NCTC13093_00499</name>
</gene>
<dbReference type="PANTHER" id="PTHR31793">
    <property type="entry name" value="4-HYDROXYBENZOYL-COA THIOESTERASE FAMILY MEMBER"/>
    <property type="match status" value="1"/>
</dbReference>
<organism evidence="3 4">
    <name type="scientific">Anaerobiospirillum thomasii</name>
    <dbReference type="NCBI Taxonomy" id="179995"/>
    <lineage>
        <taxon>Bacteria</taxon>
        <taxon>Pseudomonadati</taxon>
        <taxon>Pseudomonadota</taxon>
        <taxon>Gammaproteobacteria</taxon>
        <taxon>Aeromonadales</taxon>
        <taxon>Succinivibrionaceae</taxon>
        <taxon>Anaerobiospirillum</taxon>
    </lineage>
</organism>
<name>A0A2X0V7Q6_9GAMM</name>
<evidence type="ECO:0000313" key="4">
    <source>
        <dbReference type="Proteomes" id="UP000250086"/>
    </source>
</evidence>
<dbReference type="AlphaFoldDB" id="A0A2X0V7Q6"/>
<dbReference type="GO" id="GO:0047617">
    <property type="term" value="F:fatty acyl-CoA hydrolase activity"/>
    <property type="evidence" value="ECO:0007669"/>
    <property type="project" value="TreeGrafter"/>
</dbReference>
<dbReference type="EMBL" id="UAPV01000001">
    <property type="protein sequence ID" value="SPT69136.1"/>
    <property type="molecule type" value="Genomic_DNA"/>
</dbReference>
<dbReference type="InterPro" id="IPR029069">
    <property type="entry name" value="HotDog_dom_sf"/>
</dbReference>
<protein>
    <submittedName>
        <fullName evidence="3">Acyl-CoA thioester hydrolase, YbgC/YbaW family</fullName>
    </submittedName>
</protein>
<sequence length="146" mass="17283">MRKIKSDNYRYKSEVIIKPSFYDFDPMRVLWHGNYLKLFETAREKLLEKIGYTYVDMLKEGYAFPIVEANVKYRDYTQYGDCLCVIAFIYETECLLKIGYEVYDDKKVKLKATGYTHQVCCTLSDNEVLFVLPDSVKSHFTEDLML</sequence>
<keyword evidence="2 3" id="KW-0378">Hydrolase</keyword>
<dbReference type="SUPFAM" id="SSF54637">
    <property type="entry name" value="Thioesterase/thiol ester dehydrase-isomerase"/>
    <property type="match status" value="1"/>
</dbReference>
<dbReference type="InterPro" id="IPR006684">
    <property type="entry name" value="YbgC/YbaW"/>
</dbReference>
<comment type="similarity">
    <text evidence="1">Belongs to the 4-hydroxybenzoyl-CoA thioesterase family.</text>
</comment>
<proteinExistence type="inferred from homology"/>
<keyword evidence="4" id="KW-1185">Reference proteome</keyword>
<reference evidence="3 4" key="1">
    <citation type="submission" date="2018-06" db="EMBL/GenBank/DDBJ databases">
        <authorList>
            <consortium name="Pathogen Informatics"/>
            <person name="Doyle S."/>
        </authorList>
    </citation>
    <scope>NUCLEOTIDE SEQUENCE [LARGE SCALE GENOMIC DNA]</scope>
    <source>
        <strain evidence="3 4">NCTC13093</strain>
    </source>
</reference>
<dbReference type="PIRSF" id="PIRSF003230">
    <property type="entry name" value="YbgC"/>
    <property type="match status" value="1"/>
</dbReference>
<dbReference type="Pfam" id="PF13279">
    <property type="entry name" value="4HBT_2"/>
    <property type="match status" value="1"/>
</dbReference>
<dbReference type="Proteomes" id="UP000250086">
    <property type="component" value="Unassembled WGS sequence"/>
</dbReference>
<evidence type="ECO:0000256" key="2">
    <source>
        <dbReference type="ARBA" id="ARBA00022801"/>
    </source>
</evidence>
<evidence type="ECO:0000313" key="3">
    <source>
        <dbReference type="EMBL" id="SPT69136.1"/>
    </source>
</evidence>
<dbReference type="RefSeq" id="WP_172458245.1">
    <property type="nucleotide sequence ID" value="NZ_UAPU01000007.1"/>
</dbReference>
<dbReference type="InterPro" id="IPR050563">
    <property type="entry name" value="4-hydroxybenzoyl-CoA_TE"/>
</dbReference>
<dbReference type="PANTHER" id="PTHR31793:SF27">
    <property type="entry name" value="NOVEL THIOESTERASE SUPERFAMILY DOMAIN AND SAPOSIN A-TYPE DOMAIN CONTAINING PROTEIN (0610012H03RIK)"/>
    <property type="match status" value="1"/>
</dbReference>
<dbReference type="CDD" id="cd00586">
    <property type="entry name" value="4HBT"/>
    <property type="match status" value="1"/>
</dbReference>